<name>W8S1I0_9RHOB</name>
<dbReference type="Proteomes" id="UP000019593">
    <property type="component" value="Chromosome"/>
</dbReference>
<gene>
    <name evidence="2" type="ORF">roselon_00129</name>
</gene>
<proteinExistence type="predicted"/>
<evidence type="ECO:0000256" key="1">
    <source>
        <dbReference type="SAM" id="MobiDB-lite"/>
    </source>
</evidence>
<accession>W8S1I0</accession>
<dbReference type="AlphaFoldDB" id="W8S1I0"/>
<reference evidence="2 3" key="1">
    <citation type="submission" date="2013-03" db="EMBL/GenBank/DDBJ databases">
        <authorList>
            <person name="Fiebig A."/>
            <person name="Goeker M."/>
            <person name="Klenk H.-P.P."/>
        </authorList>
    </citation>
    <scope>NUCLEOTIDE SEQUENCE [LARGE SCALE GENOMIC DNA]</scope>
    <source>
        <strain evidence="3">DSM 19469</strain>
    </source>
</reference>
<dbReference type="HOGENOM" id="CLU_2828501_0_0_5"/>
<sequence>MWAMPRLGRAASKVTTACIGAVWPRDLTATTPLLSALPGRAGGSYTHSQGGGKDRDVKMTVRSAAA</sequence>
<feature type="region of interest" description="Disordered" evidence="1">
    <location>
        <begin position="39"/>
        <end position="66"/>
    </location>
</feature>
<dbReference type="STRING" id="1294273.roselon_00129"/>
<keyword evidence="3" id="KW-1185">Reference proteome</keyword>
<evidence type="ECO:0000313" key="3">
    <source>
        <dbReference type="Proteomes" id="UP000019593"/>
    </source>
</evidence>
<evidence type="ECO:0000313" key="2">
    <source>
        <dbReference type="EMBL" id="AHM02586.1"/>
    </source>
</evidence>
<protein>
    <submittedName>
        <fullName evidence="2">Uncharacterized protein</fullName>
    </submittedName>
</protein>
<dbReference type="EMBL" id="CP004372">
    <property type="protein sequence ID" value="AHM02586.1"/>
    <property type="molecule type" value="Genomic_DNA"/>
</dbReference>
<organism evidence="2 3">
    <name type="scientific">Roseicyclus elongatus DSM 19469</name>
    <dbReference type="NCBI Taxonomy" id="1294273"/>
    <lineage>
        <taxon>Bacteria</taxon>
        <taxon>Pseudomonadati</taxon>
        <taxon>Pseudomonadota</taxon>
        <taxon>Alphaproteobacteria</taxon>
        <taxon>Rhodobacterales</taxon>
        <taxon>Roseobacteraceae</taxon>
        <taxon>Roseicyclus</taxon>
    </lineage>
</organism>
<dbReference type="KEGG" id="red:roselon_00129"/>